<dbReference type="InterPro" id="IPR017451">
    <property type="entry name" value="F-box-assoc_interact_dom"/>
</dbReference>
<dbReference type="NCBIfam" id="TIGR01640">
    <property type="entry name" value="F_box_assoc_1"/>
    <property type="match status" value="1"/>
</dbReference>
<dbReference type="PANTHER" id="PTHR31672:SF13">
    <property type="entry name" value="F-BOX PROTEIN CPR30-LIKE"/>
    <property type="match status" value="1"/>
</dbReference>
<evidence type="ECO:0000313" key="2">
    <source>
        <dbReference type="EMBL" id="EYU34891.1"/>
    </source>
</evidence>
<dbReference type="EMBL" id="KI630653">
    <property type="protein sequence ID" value="EYU34891.1"/>
    <property type="molecule type" value="Genomic_DNA"/>
</dbReference>
<sequence length="372" mass="42117">IGICKCVCKPWRDLLRTREFADFHLSKSVPGLFIGHTSYPEDFKIMEFVDELGLETHDLHFNTITKFDSSLGLPVRNELKGSANGLLLFCGTLPRTDDVLYVCNPICREYIELPSDGIVCCSYSGTSNCGFGVSKTSDQYKIVRILHEIKKGGDPGTHTLLNITRSVCFVYVLGTGLWRSIAPPTPFIYESCSTGVSLNGTIHWLVQNVDGSHCISCFDIETELFSTFRPPPLPISKRFQNILLLSLVDLGGYLCVCDNTVEEIDMWLMKEYGDEKSWTREFVVRKSREYVCDCEGCTEIVYPIRVFKDGDILMAWFGIHMFYYSDKTKTTAQIDMFGMEDEDNVDFDMKAMLHTSSFLSLASFPKESVTTF</sequence>
<dbReference type="Proteomes" id="UP000030748">
    <property type="component" value="Unassembled WGS sequence"/>
</dbReference>
<reference evidence="2 3" key="1">
    <citation type="journal article" date="2013" name="Proc. Natl. Acad. Sci. U.S.A.">
        <title>Fine-scale variation in meiotic recombination in Mimulus inferred from population shotgun sequencing.</title>
        <authorList>
            <person name="Hellsten U."/>
            <person name="Wright K.M."/>
            <person name="Jenkins J."/>
            <person name="Shu S."/>
            <person name="Yuan Y."/>
            <person name="Wessler S.R."/>
            <person name="Schmutz J."/>
            <person name="Willis J.H."/>
            <person name="Rokhsar D.S."/>
        </authorList>
    </citation>
    <scope>NUCLEOTIDE SEQUENCE [LARGE SCALE GENOMIC DNA]</scope>
    <source>
        <strain evidence="3">cv. DUN x IM62</strain>
    </source>
</reference>
<evidence type="ECO:0000313" key="3">
    <source>
        <dbReference type="Proteomes" id="UP000030748"/>
    </source>
</evidence>
<dbReference type="PANTHER" id="PTHR31672">
    <property type="entry name" value="BNACNNG10540D PROTEIN"/>
    <property type="match status" value="1"/>
</dbReference>
<name>A0A022R3U9_ERYGU</name>
<dbReference type="InterPro" id="IPR013187">
    <property type="entry name" value="F-box-assoc_dom_typ3"/>
</dbReference>
<organism evidence="2 3">
    <name type="scientific">Erythranthe guttata</name>
    <name type="common">Yellow monkey flower</name>
    <name type="synonym">Mimulus guttatus</name>
    <dbReference type="NCBI Taxonomy" id="4155"/>
    <lineage>
        <taxon>Eukaryota</taxon>
        <taxon>Viridiplantae</taxon>
        <taxon>Streptophyta</taxon>
        <taxon>Embryophyta</taxon>
        <taxon>Tracheophyta</taxon>
        <taxon>Spermatophyta</taxon>
        <taxon>Magnoliopsida</taxon>
        <taxon>eudicotyledons</taxon>
        <taxon>Gunneridae</taxon>
        <taxon>Pentapetalae</taxon>
        <taxon>asterids</taxon>
        <taxon>lamiids</taxon>
        <taxon>Lamiales</taxon>
        <taxon>Phrymaceae</taxon>
        <taxon>Erythranthe</taxon>
    </lineage>
</organism>
<dbReference type="STRING" id="4155.A0A022R3U9"/>
<dbReference type="InterPro" id="IPR050796">
    <property type="entry name" value="SCF_F-box_component"/>
</dbReference>
<dbReference type="eggNOG" id="ENOG502QS4I">
    <property type="taxonomic scope" value="Eukaryota"/>
</dbReference>
<proteinExistence type="predicted"/>
<gene>
    <name evidence="2" type="ORF">MIMGU_mgv1a027067mg</name>
</gene>
<feature type="domain" description="F-box associated beta-propeller type 3" evidence="1">
    <location>
        <begin position="82"/>
        <end position="349"/>
    </location>
</feature>
<accession>A0A022R3U9</accession>
<dbReference type="Pfam" id="PF08268">
    <property type="entry name" value="FBA_3"/>
    <property type="match status" value="1"/>
</dbReference>
<feature type="non-terminal residue" evidence="2">
    <location>
        <position position="1"/>
    </location>
</feature>
<dbReference type="AlphaFoldDB" id="A0A022R3U9"/>
<keyword evidence="3" id="KW-1185">Reference proteome</keyword>
<protein>
    <recommendedName>
        <fullName evidence="1">F-box associated beta-propeller type 3 domain-containing protein</fullName>
    </recommendedName>
</protein>
<evidence type="ECO:0000259" key="1">
    <source>
        <dbReference type="Pfam" id="PF08268"/>
    </source>
</evidence>